<dbReference type="GO" id="GO:0022857">
    <property type="term" value="F:transmembrane transporter activity"/>
    <property type="evidence" value="ECO:0007669"/>
    <property type="project" value="InterPro"/>
</dbReference>
<evidence type="ECO:0000256" key="3">
    <source>
        <dbReference type="ARBA" id="ARBA00022692"/>
    </source>
</evidence>
<dbReference type="GeneID" id="43674255"/>
<keyword evidence="8" id="KW-1185">Reference proteome</keyword>
<accession>A0A5N7DDC5</accession>
<feature type="transmembrane region" description="Helical" evidence="6">
    <location>
        <begin position="247"/>
        <end position="265"/>
    </location>
</feature>
<feature type="transmembrane region" description="Helical" evidence="6">
    <location>
        <begin position="347"/>
        <end position="368"/>
    </location>
</feature>
<evidence type="ECO:0000256" key="4">
    <source>
        <dbReference type="ARBA" id="ARBA00022989"/>
    </source>
</evidence>
<dbReference type="InterPro" id="IPR002293">
    <property type="entry name" value="AA/rel_permease1"/>
</dbReference>
<dbReference type="Pfam" id="PF13520">
    <property type="entry name" value="AA_permease_2"/>
    <property type="match status" value="1"/>
</dbReference>
<feature type="transmembrane region" description="Helical" evidence="6">
    <location>
        <begin position="12"/>
        <end position="39"/>
    </location>
</feature>
<feature type="transmembrane region" description="Helical" evidence="6">
    <location>
        <begin position="312"/>
        <end position="335"/>
    </location>
</feature>
<gene>
    <name evidence="7" type="ORF">BDV37DRAFT_294047</name>
</gene>
<keyword evidence="3 6" id="KW-0812">Transmembrane</keyword>
<proteinExistence type="predicted"/>
<dbReference type="Proteomes" id="UP000325579">
    <property type="component" value="Unassembled WGS sequence"/>
</dbReference>
<reference evidence="7 8" key="1">
    <citation type="submission" date="2019-04" db="EMBL/GenBank/DDBJ databases">
        <authorList>
            <consortium name="DOE Joint Genome Institute"/>
            <person name="Mondo S."/>
            <person name="Kjaerbolling I."/>
            <person name="Vesth T."/>
            <person name="Frisvad J.C."/>
            <person name="Nybo J.L."/>
            <person name="Theobald S."/>
            <person name="Kildgaard S."/>
            <person name="Isbrandt T."/>
            <person name="Kuo A."/>
            <person name="Sato A."/>
            <person name="Lyhne E.K."/>
            <person name="Kogle M.E."/>
            <person name="Wiebenga A."/>
            <person name="Kun R.S."/>
            <person name="Lubbers R.J."/>
            <person name="Makela M.R."/>
            <person name="Barry K."/>
            <person name="Chovatia M."/>
            <person name="Clum A."/>
            <person name="Daum C."/>
            <person name="Haridas S."/>
            <person name="He G."/>
            <person name="LaButti K."/>
            <person name="Lipzen A."/>
            <person name="Riley R."/>
            <person name="Salamov A."/>
            <person name="Simmons B.A."/>
            <person name="Magnuson J.K."/>
            <person name="Henrissat B."/>
            <person name="Mortensen U.H."/>
            <person name="Larsen T.O."/>
            <person name="Devries R.P."/>
            <person name="Grigoriev I.V."/>
            <person name="Machida M."/>
            <person name="Baker S.E."/>
            <person name="Andersen M.R."/>
            <person name="Cantor M.N."/>
            <person name="Hua S.X."/>
        </authorList>
    </citation>
    <scope>NUCLEOTIDE SEQUENCE [LARGE SCALE GENOMIC DNA]</scope>
    <source>
        <strain evidence="7 8">CBS 119388</strain>
    </source>
</reference>
<dbReference type="PANTHER" id="PTHR45649">
    <property type="entry name" value="AMINO-ACID PERMEASE BAT1"/>
    <property type="match status" value="1"/>
</dbReference>
<evidence type="ECO:0000256" key="2">
    <source>
        <dbReference type="ARBA" id="ARBA00022448"/>
    </source>
</evidence>
<evidence type="ECO:0000256" key="5">
    <source>
        <dbReference type="ARBA" id="ARBA00023136"/>
    </source>
</evidence>
<organism evidence="7 8">
    <name type="scientific">Aspergillus pseudonomiae</name>
    <dbReference type="NCBI Taxonomy" id="1506151"/>
    <lineage>
        <taxon>Eukaryota</taxon>
        <taxon>Fungi</taxon>
        <taxon>Dikarya</taxon>
        <taxon>Ascomycota</taxon>
        <taxon>Pezizomycotina</taxon>
        <taxon>Eurotiomycetes</taxon>
        <taxon>Eurotiomycetidae</taxon>
        <taxon>Eurotiales</taxon>
        <taxon>Aspergillaceae</taxon>
        <taxon>Aspergillus</taxon>
        <taxon>Aspergillus subgen. Circumdati</taxon>
    </lineage>
</organism>
<evidence type="ECO:0000256" key="6">
    <source>
        <dbReference type="SAM" id="Phobius"/>
    </source>
</evidence>
<protein>
    <recommendedName>
        <fullName evidence="9">Amino acid/polyamine transporter I</fullName>
    </recommendedName>
</protein>
<dbReference type="GO" id="GO:0016020">
    <property type="term" value="C:membrane"/>
    <property type="evidence" value="ECO:0007669"/>
    <property type="project" value="UniProtKB-SubCell"/>
</dbReference>
<comment type="subcellular location">
    <subcellularLocation>
        <location evidence="1">Membrane</location>
        <topology evidence="1">Multi-pass membrane protein</topology>
    </subcellularLocation>
</comment>
<feature type="transmembrane region" description="Helical" evidence="6">
    <location>
        <begin position="104"/>
        <end position="126"/>
    </location>
</feature>
<keyword evidence="2" id="KW-0813">Transport</keyword>
<sequence length="383" mass="41920">MAYTALFQRNFGILSICGFSCALLGMWEGLLGTFISPLIGGSGGTVYAFIFAWIDTAAMSVGLAELTSMCIFMSYIAGWWAVLAWQSALAACALMTWVETPAHILTVLLGVHIFGLFIIMIPLACMSDHKPKDEVMLEFSNEGDCAFGMSRDVANVSDVIPHALMFNVLLNGCLGFGMLITMLFRYPFKETFHTATGSVPGSLFMCFVLLIIYCCSRMGLLAAASRQLWLFSRVRGDPGWHWWSQELPVHSIVLTVVVSAMLALINIGSSVALDDSVSMAVSGLYLILWYIDSNDDVVNGPGGKLVWAPLRCSGVWGISINAFAILYIIIVVFSSFWPTEMHPSVEIMNWSVLGIGGSSCLAVIYYFARARDIYAGPIRELHT</sequence>
<feature type="transmembrane region" description="Helical" evidence="6">
    <location>
        <begin position="159"/>
        <end position="182"/>
    </location>
</feature>
<evidence type="ECO:0008006" key="9">
    <source>
        <dbReference type="Google" id="ProtNLM"/>
    </source>
</evidence>
<name>A0A5N7DDC5_9EURO</name>
<dbReference type="PANTHER" id="PTHR45649:SF1">
    <property type="entry name" value="TRANSPORTER, PUTATIVE (EUROFUNG)-RELATED"/>
    <property type="match status" value="1"/>
</dbReference>
<evidence type="ECO:0000313" key="7">
    <source>
        <dbReference type="EMBL" id="KAE8404402.1"/>
    </source>
</evidence>
<dbReference type="OrthoDB" id="3257095at2759"/>
<dbReference type="RefSeq" id="XP_031941721.1">
    <property type="nucleotide sequence ID" value="XM_032089564.1"/>
</dbReference>
<dbReference type="EMBL" id="ML736768">
    <property type="protein sequence ID" value="KAE8404402.1"/>
    <property type="molecule type" value="Genomic_DNA"/>
</dbReference>
<keyword evidence="5 6" id="KW-0472">Membrane</keyword>
<evidence type="ECO:0000313" key="8">
    <source>
        <dbReference type="Proteomes" id="UP000325579"/>
    </source>
</evidence>
<dbReference type="AlphaFoldDB" id="A0A5N7DDC5"/>
<keyword evidence="4 6" id="KW-1133">Transmembrane helix</keyword>
<evidence type="ECO:0000256" key="1">
    <source>
        <dbReference type="ARBA" id="ARBA00004141"/>
    </source>
</evidence>
<feature type="transmembrane region" description="Helical" evidence="6">
    <location>
        <begin position="202"/>
        <end position="226"/>
    </location>
</feature>